<keyword evidence="3" id="KW-1185">Reference proteome</keyword>
<organism evidence="2 3">
    <name type="scientific">Mucilaginibacter panaciglaebae</name>
    <dbReference type="NCBI Taxonomy" id="502331"/>
    <lineage>
        <taxon>Bacteria</taxon>
        <taxon>Pseudomonadati</taxon>
        <taxon>Bacteroidota</taxon>
        <taxon>Sphingobacteriia</taxon>
        <taxon>Sphingobacteriales</taxon>
        <taxon>Sphingobacteriaceae</taxon>
        <taxon>Mucilaginibacter</taxon>
    </lineage>
</organism>
<keyword evidence="1" id="KW-0732">Signal</keyword>
<evidence type="ECO:0008006" key="4">
    <source>
        <dbReference type="Google" id="ProtNLM"/>
    </source>
</evidence>
<feature type="chain" id="PRO_5046970114" description="Secreted Zn-dependent protease" evidence="1">
    <location>
        <begin position="25"/>
        <end position="188"/>
    </location>
</feature>
<evidence type="ECO:0000313" key="2">
    <source>
        <dbReference type="EMBL" id="GAA4101791.1"/>
    </source>
</evidence>
<sequence length="188" mass="22061">MRLIFVRAICALGITLCVTDLALAQSSYRQLTVNDFRGAPQNTGDNTVAHTKCTIDFKYYLAGIRNGAYQLTFDVRVLMRPDRSWIDFRRVTTQAMLRRVLNHEQGHYNISCLEQQEILREASRLRFSENYRAEASALFDRIHAKYDLLNQNYDIDTRHMLDDKQQHSWDVYFQRRIMYAPPIAKAGY</sequence>
<name>A0ABP7X3E8_9SPHI</name>
<evidence type="ECO:0000256" key="1">
    <source>
        <dbReference type="SAM" id="SignalP"/>
    </source>
</evidence>
<dbReference type="RefSeq" id="WP_345105850.1">
    <property type="nucleotide sequence ID" value="NZ_BAABCV010000010.1"/>
</dbReference>
<evidence type="ECO:0000313" key="3">
    <source>
        <dbReference type="Proteomes" id="UP001500841"/>
    </source>
</evidence>
<dbReference type="Proteomes" id="UP001500841">
    <property type="component" value="Unassembled WGS sequence"/>
</dbReference>
<dbReference type="Pfam" id="PF06037">
    <property type="entry name" value="DUF922"/>
    <property type="match status" value="1"/>
</dbReference>
<dbReference type="InterPro" id="IPR010321">
    <property type="entry name" value="DUF922"/>
</dbReference>
<reference evidence="3" key="1">
    <citation type="journal article" date="2019" name="Int. J. Syst. Evol. Microbiol.">
        <title>The Global Catalogue of Microorganisms (GCM) 10K type strain sequencing project: providing services to taxonomists for standard genome sequencing and annotation.</title>
        <authorList>
            <consortium name="The Broad Institute Genomics Platform"/>
            <consortium name="The Broad Institute Genome Sequencing Center for Infectious Disease"/>
            <person name="Wu L."/>
            <person name="Ma J."/>
        </authorList>
    </citation>
    <scope>NUCLEOTIDE SEQUENCE [LARGE SCALE GENOMIC DNA]</scope>
    <source>
        <strain evidence="3">JCM 17085</strain>
    </source>
</reference>
<dbReference type="EMBL" id="BAABCV010000010">
    <property type="protein sequence ID" value="GAA4101791.1"/>
    <property type="molecule type" value="Genomic_DNA"/>
</dbReference>
<feature type="signal peptide" evidence="1">
    <location>
        <begin position="1"/>
        <end position="24"/>
    </location>
</feature>
<proteinExistence type="predicted"/>
<protein>
    <recommendedName>
        <fullName evidence="4">Secreted Zn-dependent protease</fullName>
    </recommendedName>
</protein>
<accession>A0ABP7X3E8</accession>
<gene>
    <name evidence="2" type="ORF">GCM10022392_28340</name>
</gene>
<comment type="caution">
    <text evidence="2">The sequence shown here is derived from an EMBL/GenBank/DDBJ whole genome shotgun (WGS) entry which is preliminary data.</text>
</comment>